<evidence type="ECO:0000313" key="1">
    <source>
        <dbReference type="EMBL" id="MBB5143954.1"/>
    </source>
</evidence>
<organism evidence="1 2">
    <name type="scientific">Desulfovibrio intestinalis</name>
    <dbReference type="NCBI Taxonomy" id="58621"/>
    <lineage>
        <taxon>Bacteria</taxon>
        <taxon>Pseudomonadati</taxon>
        <taxon>Thermodesulfobacteriota</taxon>
        <taxon>Desulfovibrionia</taxon>
        <taxon>Desulfovibrionales</taxon>
        <taxon>Desulfovibrionaceae</taxon>
        <taxon>Desulfovibrio</taxon>
    </lineage>
</organism>
<keyword evidence="2" id="KW-1185">Reference proteome</keyword>
<sequence length="189" mass="20581">MLHNRTTIINTALMRVAAPGATSPDEDSQAAQHANAAYDRARDLCLASYPWTFAAKFKALEQLAEASVPNLKSYTLPPDCLRVIGVSTLCYGQACDDYILAGKALHSRHAGLVLHYVSADATQTFPDHFADALAWRIALEISPHVEQGAVNAKTYLEMHEFSLDQAKVHNDAQAPASPTPSAYLQERFG</sequence>
<reference evidence="1 2" key="1">
    <citation type="submission" date="2020-08" db="EMBL/GenBank/DDBJ databases">
        <title>Genomic Encyclopedia of Type Strains, Phase IV (KMG-IV): sequencing the most valuable type-strain genomes for metagenomic binning, comparative biology and taxonomic classification.</title>
        <authorList>
            <person name="Goeker M."/>
        </authorList>
    </citation>
    <scope>NUCLEOTIDE SEQUENCE [LARGE SCALE GENOMIC DNA]</scope>
    <source>
        <strain evidence="1 2">DSM 11275</strain>
    </source>
</reference>
<comment type="caution">
    <text evidence="1">The sequence shown here is derived from an EMBL/GenBank/DDBJ whole genome shotgun (WGS) entry which is preliminary data.</text>
</comment>
<protein>
    <submittedName>
        <fullName evidence="1">Uncharacterized protein</fullName>
    </submittedName>
</protein>
<dbReference type="EMBL" id="JACHGO010000005">
    <property type="protein sequence ID" value="MBB5143954.1"/>
    <property type="molecule type" value="Genomic_DNA"/>
</dbReference>
<dbReference type="RefSeq" id="WP_183719949.1">
    <property type="nucleotide sequence ID" value="NZ_JACHGO010000005.1"/>
</dbReference>
<name>A0A7W8C458_9BACT</name>
<proteinExistence type="predicted"/>
<accession>A0A7W8C458</accession>
<evidence type="ECO:0000313" key="2">
    <source>
        <dbReference type="Proteomes" id="UP000539075"/>
    </source>
</evidence>
<gene>
    <name evidence="1" type="ORF">HNQ38_002054</name>
</gene>
<dbReference type="Proteomes" id="UP000539075">
    <property type="component" value="Unassembled WGS sequence"/>
</dbReference>
<dbReference type="AlphaFoldDB" id="A0A7W8C458"/>